<name>A0A8D8ZF56_9HEMI</name>
<evidence type="ECO:0000256" key="1">
    <source>
        <dbReference type="SAM" id="Phobius"/>
    </source>
</evidence>
<dbReference type="EMBL" id="HBUF01506908">
    <property type="protein sequence ID" value="CAG6745808.1"/>
    <property type="molecule type" value="Transcribed_RNA"/>
</dbReference>
<dbReference type="EMBL" id="HBUF01506919">
    <property type="protein sequence ID" value="CAG6745876.1"/>
    <property type="molecule type" value="Transcribed_RNA"/>
</dbReference>
<dbReference type="AlphaFoldDB" id="A0A8D8ZF56"/>
<keyword evidence="1" id="KW-1133">Transmembrane helix</keyword>
<accession>A0A8D8ZF56</accession>
<keyword evidence="1" id="KW-0812">Transmembrane</keyword>
<dbReference type="EMBL" id="HBUF01506912">
    <property type="protein sequence ID" value="CAG6745839.1"/>
    <property type="molecule type" value="Transcribed_RNA"/>
</dbReference>
<dbReference type="EMBL" id="HBUF01506906">
    <property type="protein sequence ID" value="CAG6745791.1"/>
    <property type="molecule type" value="Transcribed_RNA"/>
</dbReference>
<evidence type="ECO:0000313" key="2">
    <source>
        <dbReference type="EMBL" id="CAG6745824.1"/>
    </source>
</evidence>
<dbReference type="EMBL" id="HBUF01506905">
    <property type="protein sequence ID" value="CAG6745782.1"/>
    <property type="molecule type" value="Transcribed_RNA"/>
</dbReference>
<dbReference type="EMBL" id="HBUF01506910">
    <property type="protein sequence ID" value="CAG6745824.1"/>
    <property type="molecule type" value="Transcribed_RNA"/>
</dbReference>
<dbReference type="EMBL" id="HBUF01506920">
    <property type="protein sequence ID" value="CAG6745885.1"/>
    <property type="molecule type" value="Transcribed_RNA"/>
</dbReference>
<dbReference type="EMBL" id="HBUF01506907">
    <property type="protein sequence ID" value="CAG6745800.1"/>
    <property type="molecule type" value="Transcribed_RNA"/>
</dbReference>
<dbReference type="EMBL" id="HBUF01506914">
    <property type="protein sequence ID" value="CAG6745856.1"/>
    <property type="molecule type" value="Transcribed_RNA"/>
</dbReference>
<dbReference type="EMBL" id="HBUF01506909">
    <property type="protein sequence ID" value="CAG6745816.1"/>
    <property type="molecule type" value="Transcribed_RNA"/>
</dbReference>
<dbReference type="EMBL" id="HBUF01506904">
    <property type="protein sequence ID" value="CAG6745774.1"/>
    <property type="molecule type" value="Transcribed_RNA"/>
</dbReference>
<dbReference type="EMBL" id="HBUF01506901">
    <property type="protein sequence ID" value="CAG6745745.1"/>
    <property type="molecule type" value="Transcribed_RNA"/>
</dbReference>
<dbReference type="EMBL" id="HBUF01506911">
    <property type="protein sequence ID" value="CAG6745831.1"/>
    <property type="molecule type" value="Transcribed_RNA"/>
</dbReference>
<feature type="transmembrane region" description="Helical" evidence="1">
    <location>
        <begin position="41"/>
        <end position="63"/>
    </location>
</feature>
<organism evidence="2">
    <name type="scientific">Cacopsylla melanoneura</name>
    <dbReference type="NCBI Taxonomy" id="428564"/>
    <lineage>
        <taxon>Eukaryota</taxon>
        <taxon>Metazoa</taxon>
        <taxon>Ecdysozoa</taxon>
        <taxon>Arthropoda</taxon>
        <taxon>Hexapoda</taxon>
        <taxon>Insecta</taxon>
        <taxon>Pterygota</taxon>
        <taxon>Neoptera</taxon>
        <taxon>Paraneoptera</taxon>
        <taxon>Hemiptera</taxon>
        <taxon>Sternorrhyncha</taxon>
        <taxon>Psylloidea</taxon>
        <taxon>Psyllidae</taxon>
        <taxon>Psyllinae</taxon>
        <taxon>Cacopsylla</taxon>
    </lineage>
</organism>
<feature type="transmembrane region" description="Helical" evidence="1">
    <location>
        <begin position="75"/>
        <end position="95"/>
    </location>
</feature>
<sequence length="142" mass="16809">MRREGKHAVFPACYMKNAPLVLSVLFQPAQITNIATFYTRLIGDAILSLVFSFYVKQTILVIVSPWFKKYICVQFQFLNIFFFFFFRIFLLSLYFPKFWPTQFSHFWTNYSLRTPKKLVSAIGRLCVCVCVCLSVNRISRER</sequence>
<protein>
    <submittedName>
        <fullName evidence="2">Uncharacterized protein</fullName>
    </submittedName>
</protein>
<dbReference type="EMBL" id="HBUF01506913">
    <property type="protein sequence ID" value="CAG6745847.1"/>
    <property type="molecule type" value="Transcribed_RNA"/>
</dbReference>
<keyword evidence="1" id="KW-0472">Membrane</keyword>
<dbReference type="EMBL" id="HBUF01506903">
    <property type="protein sequence ID" value="CAG6745766.1"/>
    <property type="molecule type" value="Transcribed_RNA"/>
</dbReference>
<reference evidence="2" key="1">
    <citation type="submission" date="2021-05" db="EMBL/GenBank/DDBJ databases">
        <authorList>
            <person name="Alioto T."/>
            <person name="Alioto T."/>
            <person name="Gomez Garrido J."/>
        </authorList>
    </citation>
    <scope>NUCLEOTIDE SEQUENCE</scope>
</reference>
<dbReference type="EMBL" id="HBUF01506922">
    <property type="protein sequence ID" value="CAG6745897.1"/>
    <property type="molecule type" value="Transcribed_RNA"/>
</dbReference>
<proteinExistence type="predicted"/>
<dbReference type="EMBL" id="HBUF01506902">
    <property type="protein sequence ID" value="CAG6745757.1"/>
    <property type="molecule type" value="Transcribed_RNA"/>
</dbReference>